<dbReference type="InterPro" id="IPR025398">
    <property type="entry name" value="DUF4371"/>
</dbReference>
<evidence type="ECO:0000313" key="2">
    <source>
        <dbReference type="EMBL" id="EMP25310.1"/>
    </source>
</evidence>
<gene>
    <name evidence="2" type="ORF">UY3_17636</name>
</gene>
<dbReference type="PANTHER" id="PTHR45749">
    <property type="match status" value="1"/>
</dbReference>
<keyword evidence="3" id="KW-1185">Reference proteome</keyword>
<protein>
    <submittedName>
        <fullName evidence="2">Zinc finger MYM-type protein 1</fullName>
    </submittedName>
</protein>
<dbReference type="Proteomes" id="UP000031443">
    <property type="component" value="Unassembled WGS sequence"/>
</dbReference>
<sequence>MEWKSINFMKKLVQIQTDIIFLSKCKQMDIIPKGLKWRAFNRDCAFENEPAFGGNSSFETNTATPLKPVTMQGTEFSHMKWKSINFMKKLVQIQTDIIFLSKCKQMDIIPKGLKAGMQRNLLYDFIYGLNNTLLHSFLRSFLPIWTVINEVVQEDDLNGEQLSRSPNALGKRWVDFEKPVGNPWLKIERQGEEPYGSTGCKEINNPYKKQQCGAIWNTKDWKNLARNLACHEKAANHQRAFHRWKELEMGLRLKATIDDQHQEKIASESLYWQNVLKRLIAIVRVLATQNLALHGTSDQLYVPNNRNFLKIVELMAEFDAVLQDHLRRVTTQEMYTHHFLGKTIQNEITQLLATKVKQKIVADLESARYYFVILDCTSDISRTEQITLMVSFVTTTELSDNVPAMVTVREYFLEFTDIDDITGAGMTNVLLKKLEDTGIAIADTRGQGYDNGANMRGKNRGVQTQI</sequence>
<evidence type="ECO:0000259" key="1">
    <source>
        <dbReference type="Pfam" id="PF14291"/>
    </source>
</evidence>
<dbReference type="Pfam" id="PF14291">
    <property type="entry name" value="DUF4371"/>
    <property type="match status" value="1"/>
</dbReference>
<dbReference type="PANTHER" id="PTHR45749:SF35">
    <property type="entry name" value="AC-LIKE TRANSPOSASE-RELATED"/>
    <property type="match status" value="1"/>
</dbReference>
<name>M7AR69_CHEMY</name>
<accession>M7AR69</accession>
<dbReference type="STRING" id="8469.M7AR69"/>
<proteinExistence type="predicted"/>
<organism evidence="2 3">
    <name type="scientific">Chelonia mydas</name>
    <name type="common">Green sea-turtle</name>
    <name type="synonym">Chelonia agassizi</name>
    <dbReference type="NCBI Taxonomy" id="8469"/>
    <lineage>
        <taxon>Eukaryota</taxon>
        <taxon>Metazoa</taxon>
        <taxon>Chordata</taxon>
        <taxon>Craniata</taxon>
        <taxon>Vertebrata</taxon>
        <taxon>Euteleostomi</taxon>
        <taxon>Archelosauria</taxon>
        <taxon>Testudinata</taxon>
        <taxon>Testudines</taxon>
        <taxon>Cryptodira</taxon>
        <taxon>Durocryptodira</taxon>
        <taxon>Americhelydia</taxon>
        <taxon>Chelonioidea</taxon>
        <taxon>Cheloniidae</taxon>
        <taxon>Chelonia</taxon>
    </lineage>
</organism>
<reference evidence="3" key="1">
    <citation type="journal article" date="2013" name="Nat. Genet.">
        <title>The draft genomes of soft-shell turtle and green sea turtle yield insights into the development and evolution of the turtle-specific body plan.</title>
        <authorList>
            <person name="Wang Z."/>
            <person name="Pascual-Anaya J."/>
            <person name="Zadissa A."/>
            <person name="Li W."/>
            <person name="Niimura Y."/>
            <person name="Huang Z."/>
            <person name="Li C."/>
            <person name="White S."/>
            <person name="Xiong Z."/>
            <person name="Fang D."/>
            <person name="Wang B."/>
            <person name="Ming Y."/>
            <person name="Chen Y."/>
            <person name="Zheng Y."/>
            <person name="Kuraku S."/>
            <person name="Pignatelli M."/>
            <person name="Herrero J."/>
            <person name="Beal K."/>
            <person name="Nozawa M."/>
            <person name="Li Q."/>
            <person name="Wang J."/>
            <person name="Zhang H."/>
            <person name="Yu L."/>
            <person name="Shigenobu S."/>
            <person name="Wang J."/>
            <person name="Liu J."/>
            <person name="Flicek P."/>
            <person name="Searle S."/>
            <person name="Wang J."/>
            <person name="Kuratani S."/>
            <person name="Yin Y."/>
            <person name="Aken B."/>
            <person name="Zhang G."/>
            <person name="Irie N."/>
        </authorList>
    </citation>
    <scope>NUCLEOTIDE SEQUENCE [LARGE SCALE GENOMIC DNA]</scope>
</reference>
<feature type="domain" description="DUF4371" evidence="1">
    <location>
        <begin position="275"/>
        <end position="459"/>
    </location>
</feature>
<evidence type="ECO:0000313" key="3">
    <source>
        <dbReference type="Proteomes" id="UP000031443"/>
    </source>
</evidence>
<dbReference type="AlphaFoldDB" id="M7AR69"/>
<dbReference type="EMBL" id="KB591992">
    <property type="protein sequence ID" value="EMP25310.1"/>
    <property type="molecule type" value="Genomic_DNA"/>
</dbReference>